<keyword evidence="4" id="KW-1185">Reference proteome</keyword>
<gene>
    <name evidence="3" type="ORF">SAMN05444271_102103</name>
</gene>
<dbReference type="AlphaFoldDB" id="A0A1H6RCV7"/>
<organism evidence="3 4">
    <name type="scientific">Halohasta litchfieldiae</name>
    <dbReference type="NCBI Taxonomy" id="1073996"/>
    <lineage>
        <taxon>Archaea</taxon>
        <taxon>Methanobacteriati</taxon>
        <taxon>Methanobacteriota</taxon>
        <taxon>Stenosarchaea group</taxon>
        <taxon>Halobacteria</taxon>
        <taxon>Halobacteriales</taxon>
        <taxon>Haloferacaceae</taxon>
        <taxon>Halohasta</taxon>
    </lineage>
</organism>
<accession>A0A2H4Q5T2</accession>
<proteinExistence type="predicted"/>
<dbReference type="InterPro" id="IPR040624">
    <property type="entry name" value="HalOD1"/>
</dbReference>
<dbReference type="EMBL" id="FNYR01000002">
    <property type="protein sequence ID" value="SEI53678.1"/>
    <property type="molecule type" value="Genomic_DNA"/>
</dbReference>
<name>A0A1H6RCV7_9EURY</name>
<dbReference type="GeneID" id="35003792"/>
<evidence type="ECO:0000313" key="3">
    <source>
        <dbReference type="EMBL" id="SEI53678.1"/>
    </source>
</evidence>
<dbReference type="OrthoDB" id="181456at2157"/>
<feature type="region of interest" description="Disordered" evidence="1">
    <location>
        <begin position="1"/>
        <end position="28"/>
    </location>
</feature>
<dbReference type="Proteomes" id="UP000198888">
    <property type="component" value="Unassembled WGS sequence"/>
</dbReference>
<accession>A0A1H6RCV7</accession>
<reference evidence="3 4" key="1">
    <citation type="submission" date="2016-10" db="EMBL/GenBank/DDBJ databases">
        <authorList>
            <person name="de Groot N.N."/>
        </authorList>
    </citation>
    <scope>NUCLEOTIDE SEQUENCE [LARGE SCALE GENOMIC DNA]</scope>
    <source>
        <strain evidence="3 4">DSM 22187</strain>
    </source>
</reference>
<evidence type="ECO:0000256" key="1">
    <source>
        <dbReference type="SAM" id="MobiDB-lite"/>
    </source>
</evidence>
<protein>
    <recommendedName>
        <fullName evidence="2">Halobacterial output domain-containing protein</fullName>
    </recommendedName>
</protein>
<feature type="domain" description="Halobacterial output" evidence="2">
    <location>
        <begin position="4"/>
        <end position="76"/>
    </location>
</feature>
<evidence type="ECO:0000313" key="4">
    <source>
        <dbReference type="Proteomes" id="UP000198888"/>
    </source>
</evidence>
<dbReference type="KEGG" id="hae:halTADL_3023"/>
<dbReference type="Pfam" id="PF18545">
    <property type="entry name" value="HalOD1"/>
    <property type="match status" value="1"/>
</dbReference>
<sequence length="94" mass="9808">MSSEPPLSVRLPQQIADKQGVDPTELSPPVGDVIDIEALERTLSTAAASQQTTPTVTFGYDGLTVTVEGTDDIEVRIESAASCQVRPPTPGAAD</sequence>
<dbReference type="RefSeq" id="WP_089670871.1">
    <property type="nucleotide sequence ID" value="NZ_CP024845.1"/>
</dbReference>
<evidence type="ECO:0000259" key="2">
    <source>
        <dbReference type="Pfam" id="PF18545"/>
    </source>
</evidence>